<evidence type="ECO:0000256" key="1">
    <source>
        <dbReference type="ARBA" id="ARBA00023015"/>
    </source>
</evidence>
<dbReference type="RefSeq" id="WP_090514265.1">
    <property type="nucleotide sequence ID" value="NZ_CWKH01000001.1"/>
</dbReference>
<dbReference type="InterPro" id="IPR036390">
    <property type="entry name" value="WH_DNA-bd_sf"/>
</dbReference>
<evidence type="ECO:0000313" key="6">
    <source>
        <dbReference type="Proteomes" id="UP000199147"/>
    </source>
</evidence>
<dbReference type="EMBL" id="CWKH01000001">
    <property type="protein sequence ID" value="CRZ15728.1"/>
    <property type="molecule type" value="Genomic_DNA"/>
</dbReference>
<evidence type="ECO:0000256" key="2">
    <source>
        <dbReference type="ARBA" id="ARBA00023125"/>
    </source>
</evidence>
<feature type="domain" description="HTH gntR-type" evidence="4">
    <location>
        <begin position="17"/>
        <end position="84"/>
    </location>
</feature>
<dbReference type="SMART" id="SM00345">
    <property type="entry name" value="HTH_GNTR"/>
    <property type="match status" value="1"/>
</dbReference>
<gene>
    <name evidence="5" type="ORF">BN2156_02591</name>
</gene>
<keyword evidence="6" id="KW-1185">Reference proteome</keyword>
<dbReference type="OrthoDB" id="8664638at2"/>
<dbReference type="Pfam" id="PF07729">
    <property type="entry name" value="FCD"/>
    <property type="match status" value="1"/>
</dbReference>
<dbReference type="InterPro" id="IPR008920">
    <property type="entry name" value="TF_FadR/GntR_C"/>
</dbReference>
<keyword evidence="2" id="KW-0238">DNA-binding</keyword>
<dbReference type="AlphaFoldDB" id="A0A0H5RP49"/>
<evidence type="ECO:0000313" key="5">
    <source>
        <dbReference type="EMBL" id="CRZ15728.1"/>
    </source>
</evidence>
<dbReference type="InterPro" id="IPR011711">
    <property type="entry name" value="GntR_C"/>
</dbReference>
<reference evidence="6" key="1">
    <citation type="submission" date="2015-07" db="EMBL/GenBank/DDBJ databases">
        <authorList>
            <person name="Urmite Genomes"/>
        </authorList>
    </citation>
    <scope>NUCLEOTIDE SEQUENCE [LARGE SCALE GENOMIC DNA]</scope>
    <source>
        <strain evidence="6">type strain: ATCC 49404</strain>
    </source>
</reference>
<dbReference type="Gene3D" id="1.20.120.530">
    <property type="entry name" value="GntR ligand-binding domain-like"/>
    <property type="match status" value="1"/>
</dbReference>
<keyword evidence="3" id="KW-0804">Transcription</keyword>
<dbReference type="Pfam" id="PF00392">
    <property type="entry name" value="GntR"/>
    <property type="match status" value="1"/>
</dbReference>
<dbReference type="Gene3D" id="1.10.10.10">
    <property type="entry name" value="Winged helix-like DNA-binding domain superfamily/Winged helix DNA-binding domain"/>
    <property type="match status" value="1"/>
</dbReference>
<dbReference type="InterPro" id="IPR000485">
    <property type="entry name" value="AsnC-type_HTH_dom"/>
</dbReference>
<dbReference type="GO" id="GO:0003700">
    <property type="term" value="F:DNA-binding transcription factor activity"/>
    <property type="evidence" value="ECO:0007669"/>
    <property type="project" value="InterPro"/>
</dbReference>
<dbReference type="SUPFAM" id="SSF46785">
    <property type="entry name" value="Winged helix' DNA-binding domain"/>
    <property type="match status" value="1"/>
</dbReference>
<dbReference type="InterPro" id="IPR036388">
    <property type="entry name" value="WH-like_DNA-bd_sf"/>
</dbReference>
<proteinExistence type="predicted"/>
<organism evidence="5 6">
    <name type="scientific">Mycolicibacterium neworleansense</name>
    <dbReference type="NCBI Taxonomy" id="146018"/>
    <lineage>
        <taxon>Bacteria</taxon>
        <taxon>Bacillati</taxon>
        <taxon>Actinomycetota</taxon>
        <taxon>Actinomycetes</taxon>
        <taxon>Mycobacteriales</taxon>
        <taxon>Mycobacteriaceae</taxon>
        <taxon>Mycolicibacterium</taxon>
    </lineage>
</organism>
<name>A0A0H5RP49_9MYCO</name>
<dbReference type="PROSITE" id="PS50949">
    <property type="entry name" value="HTH_GNTR"/>
    <property type="match status" value="1"/>
</dbReference>
<sequence>MSPLDSATAVSTTGEPLSVRERVYRYLRQQITTGEYAGGIRLTEEEIADDLGVSRTPVREALQRLRSEGLVERVRRGQLVVVEVDAAARAELHELRIAFDQVAAKLITAKCAEVDWDSLYAGLDPMAAALHEYGVVSPQYAMAHLEFHMAINRAAFCPITSSFLERQAFLYPTDDYVQQSGHEPISQHRTLLDDLASGDLDRAATAMRVHALRGHGNTTLS</sequence>
<dbReference type="STRING" id="146018.BN2156_02591"/>
<protein>
    <submittedName>
        <fullName evidence="5">GntR family transcriptional regulator</fullName>
    </submittedName>
</protein>
<dbReference type="PANTHER" id="PTHR43537">
    <property type="entry name" value="TRANSCRIPTIONAL REGULATOR, GNTR FAMILY"/>
    <property type="match status" value="1"/>
</dbReference>
<dbReference type="PRINTS" id="PR00035">
    <property type="entry name" value="HTHGNTR"/>
</dbReference>
<dbReference type="PRINTS" id="PR00033">
    <property type="entry name" value="HTHASNC"/>
</dbReference>
<evidence type="ECO:0000259" key="4">
    <source>
        <dbReference type="PROSITE" id="PS50949"/>
    </source>
</evidence>
<dbReference type="GO" id="GO:0043565">
    <property type="term" value="F:sequence-specific DNA binding"/>
    <property type="evidence" value="ECO:0007669"/>
    <property type="project" value="InterPro"/>
</dbReference>
<dbReference type="SMART" id="SM00895">
    <property type="entry name" value="FCD"/>
    <property type="match status" value="1"/>
</dbReference>
<accession>A0A0H5RP49</accession>
<dbReference type="SUPFAM" id="SSF48008">
    <property type="entry name" value="GntR ligand-binding domain-like"/>
    <property type="match status" value="1"/>
</dbReference>
<dbReference type="Proteomes" id="UP000199147">
    <property type="component" value="Unassembled WGS sequence"/>
</dbReference>
<dbReference type="CDD" id="cd07377">
    <property type="entry name" value="WHTH_GntR"/>
    <property type="match status" value="1"/>
</dbReference>
<keyword evidence="1" id="KW-0805">Transcription regulation</keyword>
<dbReference type="InterPro" id="IPR000524">
    <property type="entry name" value="Tscrpt_reg_HTH_GntR"/>
</dbReference>
<evidence type="ECO:0000256" key="3">
    <source>
        <dbReference type="ARBA" id="ARBA00023163"/>
    </source>
</evidence>
<dbReference type="PANTHER" id="PTHR43537:SF24">
    <property type="entry name" value="GLUCONATE OPERON TRANSCRIPTIONAL REPRESSOR"/>
    <property type="match status" value="1"/>
</dbReference>